<comment type="caution">
    <text evidence="2">The sequence shown here is derived from an EMBL/GenBank/DDBJ whole genome shotgun (WGS) entry which is preliminary data.</text>
</comment>
<feature type="region of interest" description="Disordered" evidence="1">
    <location>
        <begin position="286"/>
        <end position="312"/>
    </location>
</feature>
<organism evidence="2 3">
    <name type="scientific">Lithospermum erythrorhizon</name>
    <name type="common">Purple gromwell</name>
    <name type="synonym">Lithospermum officinale var. erythrorhizon</name>
    <dbReference type="NCBI Taxonomy" id="34254"/>
    <lineage>
        <taxon>Eukaryota</taxon>
        <taxon>Viridiplantae</taxon>
        <taxon>Streptophyta</taxon>
        <taxon>Embryophyta</taxon>
        <taxon>Tracheophyta</taxon>
        <taxon>Spermatophyta</taxon>
        <taxon>Magnoliopsida</taxon>
        <taxon>eudicotyledons</taxon>
        <taxon>Gunneridae</taxon>
        <taxon>Pentapetalae</taxon>
        <taxon>asterids</taxon>
        <taxon>lamiids</taxon>
        <taxon>Boraginales</taxon>
        <taxon>Boraginaceae</taxon>
        <taxon>Boraginoideae</taxon>
        <taxon>Lithospermeae</taxon>
        <taxon>Lithospermum</taxon>
    </lineage>
</organism>
<dbReference type="AlphaFoldDB" id="A0AAV3QU32"/>
<dbReference type="EMBL" id="BAABME010006126">
    <property type="protein sequence ID" value="GAA0167519.1"/>
    <property type="molecule type" value="Genomic_DNA"/>
</dbReference>
<feature type="compositionally biased region" description="Acidic residues" evidence="1">
    <location>
        <begin position="287"/>
        <end position="299"/>
    </location>
</feature>
<evidence type="ECO:0000313" key="3">
    <source>
        <dbReference type="Proteomes" id="UP001454036"/>
    </source>
</evidence>
<dbReference type="Proteomes" id="UP001454036">
    <property type="component" value="Unassembled WGS sequence"/>
</dbReference>
<name>A0AAV3QU32_LITER</name>
<reference evidence="2 3" key="1">
    <citation type="submission" date="2024-01" db="EMBL/GenBank/DDBJ databases">
        <title>The complete chloroplast genome sequence of Lithospermum erythrorhizon: insights into the phylogenetic relationship among Boraginaceae species and the maternal lineages of purple gromwells.</title>
        <authorList>
            <person name="Okada T."/>
            <person name="Watanabe K."/>
        </authorList>
    </citation>
    <scope>NUCLEOTIDE SEQUENCE [LARGE SCALE GENOMIC DNA]</scope>
</reference>
<evidence type="ECO:0000313" key="2">
    <source>
        <dbReference type="EMBL" id="GAA0167519.1"/>
    </source>
</evidence>
<feature type="compositionally biased region" description="Basic and acidic residues" evidence="1">
    <location>
        <begin position="300"/>
        <end position="312"/>
    </location>
</feature>
<accession>A0AAV3QU32</accession>
<keyword evidence="3" id="KW-1185">Reference proteome</keyword>
<sequence>MHFRTTFSLLFPLSHTTLEYEETPELAEGLKKLEDGFPKTIAIDLFYDPDFLIEARLSRGPDNFPGVELVTFLKLKEGKVVAPYQVRYLEVIPGNHLLNEMLGSRAFSIIDSYPNCGFLGIFGTPPSSLFDRFSYHRIKTMEVAYALSLRLNASSRHDEEVARLKAALVSVEKERDEAIFSIDELDALCSKHHSECESKSQDVVRGFTNKCYDMEVQISDLQRALDDSIEGFMWREEYHTLLKRDTTTLLRSFSQRVAKDYLGISSHFTNFVTYLGEGYVVSLFDELPTEEPAESDDESESHTSKEEPSDKS</sequence>
<evidence type="ECO:0000256" key="1">
    <source>
        <dbReference type="SAM" id="MobiDB-lite"/>
    </source>
</evidence>
<protein>
    <submittedName>
        <fullName evidence="2">Uncharacterized protein</fullName>
    </submittedName>
</protein>
<proteinExistence type="predicted"/>
<gene>
    <name evidence="2" type="ORF">LIER_22437</name>
</gene>